<accession>G8WMV0</accession>
<organism evidence="1 2">
    <name type="scientific">Streptantibioticus cattleyicolor (strain ATCC 35852 / DSM 46488 / JCM 4925 / NBRC 14057 / NRRL 8057)</name>
    <name type="common">Streptomyces cattleya</name>
    <dbReference type="NCBI Taxonomy" id="1003195"/>
    <lineage>
        <taxon>Bacteria</taxon>
        <taxon>Bacillati</taxon>
        <taxon>Actinomycetota</taxon>
        <taxon>Actinomycetes</taxon>
        <taxon>Kitasatosporales</taxon>
        <taxon>Streptomycetaceae</taxon>
        <taxon>Streptantibioticus</taxon>
    </lineage>
</organism>
<proteinExistence type="predicted"/>
<evidence type="ECO:0000313" key="2">
    <source>
        <dbReference type="Proteomes" id="UP000007842"/>
    </source>
</evidence>
<name>F8JNU0_STREN</name>
<reference evidence="2" key="1">
    <citation type="submission" date="2011-12" db="EMBL/GenBank/DDBJ databases">
        <title>Complete genome sequence of Streptomyces cattleya strain DSM 46488.</title>
        <authorList>
            <person name="Ou H.-Y."/>
            <person name="Li P."/>
            <person name="Zhao C."/>
            <person name="O'Hagan D."/>
            <person name="Deng Z."/>
        </authorList>
    </citation>
    <scope>NUCLEOTIDE SEQUENCE [LARGE SCALE GENOMIC DNA]</scope>
    <source>
        <strain evidence="2">ATCC 35852 / DSM 46488 / JCM 4925 / NBRC 14057 / NRRL 8057</strain>
    </source>
</reference>
<dbReference type="RefSeq" id="WP_014141064.1">
    <property type="nucleotide sequence ID" value="NC_016111.1"/>
</dbReference>
<dbReference type="EMBL" id="CP003219">
    <property type="protein sequence ID" value="AEW92669.1"/>
    <property type="molecule type" value="Genomic_DNA"/>
</dbReference>
<accession>F8JNU0</accession>
<gene>
    <name evidence="1" type="ordered locus">SCATT_02980</name>
</gene>
<dbReference type="HOGENOM" id="CLU_1495357_0_0_11"/>
<dbReference type="KEGG" id="scy:SCATT_02980"/>
<dbReference type="Proteomes" id="UP000007842">
    <property type="component" value="Chromosome"/>
</dbReference>
<sequence>MTAPQQQTGGAATTGATRLGYLHTTVPEQVYASRPDGELAVCDLRITVTNHTPGPVYCPQLTIRLPVGAGAAQFARFGAGITAQAIPATWTVTAVQDDVLIAVPDSGAARFEPSPFGSARAPTPSLVVELRGIRVNRDPGTTVVHVDELAGTAPAGPWSAASHTISIVKRAPHSAPGDES</sequence>
<dbReference type="OrthoDB" id="5842285at2"/>
<dbReference type="AlphaFoldDB" id="F8JNU0"/>
<dbReference type="STRING" id="1003195.SCATT_02980"/>
<evidence type="ECO:0000313" key="1">
    <source>
        <dbReference type="EMBL" id="AEW92669.1"/>
    </source>
</evidence>
<dbReference type="KEGG" id="sct:SCAT_0288"/>
<keyword evidence="2" id="KW-1185">Reference proteome</keyword>
<dbReference type="PATRIC" id="fig|1003195.11.peg.1931"/>
<protein>
    <submittedName>
        <fullName evidence="1">Uncharacterized protein</fullName>
    </submittedName>
</protein>
<dbReference type="eggNOG" id="ENOG5032KNR">
    <property type="taxonomic scope" value="Bacteria"/>
</dbReference>